<feature type="domain" description="MCM C-terminal AAA(+) ATPase" evidence="16">
    <location>
        <begin position="348"/>
        <end position="551"/>
    </location>
</feature>
<feature type="compositionally biased region" description="Gly residues" evidence="15">
    <location>
        <begin position="825"/>
        <end position="838"/>
    </location>
</feature>
<dbReference type="PROSITE" id="PS50994">
    <property type="entry name" value="INTEGRASE"/>
    <property type="match status" value="1"/>
</dbReference>
<dbReference type="InterPro" id="IPR043502">
    <property type="entry name" value="DNA/RNA_pol_sf"/>
</dbReference>
<dbReference type="InterPro" id="IPR021109">
    <property type="entry name" value="Peptidase_aspartic_dom_sf"/>
</dbReference>
<evidence type="ECO:0000259" key="17">
    <source>
        <dbReference type="PROSITE" id="PS50878"/>
    </source>
</evidence>
<dbReference type="InterPro" id="IPR016197">
    <property type="entry name" value="Chromo-like_dom_sf"/>
</dbReference>
<dbReference type="Gene3D" id="2.40.70.10">
    <property type="entry name" value="Acid Proteases"/>
    <property type="match status" value="1"/>
</dbReference>
<evidence type="ECO:0000313" key="19">
    <source>
        <dbReference type="EMBL" id="GBG90268.1"/>
    </source>
</evidence>
<evidence type="ECO:0000256" key="5">
    <source>
        <dbReference type="ARBA" id="ARBA00022763"/>
    </source>
</evidence>
<dbReference type="SMART" id="SM00382">
    <property type="entry name" value="AAA"/>
    <property type="match status" value="1"/>
</dbReference>
<dbReference type="InterPro" id="IPR001208">
    <property type="entry name" value="MCM_dom"/>
</dbReference>
<dbReference type="Pfam" id="PF24626">
    <property type="entry name" value="SH3_Tf2-1"/>
    <property type="match status" value="1"/>
</dbReference>
<evidence type="ECO:0000256" key="8">
    <source>
        <dbReference type="ARBA" id="ARBA00022840"/>
    </source>
</evidence>
<dbReference type="PROSITE" id="PS00018">
    <property type="entry name" value="EF_HAND_1"/>
    <property type="match status" value="1"/>
</dbReference>
<feature type="compositionally biased region" description="Polar residues" evidence="15">
    <location>
        <begin position="566"/>
        <end position="579"/>
    </location>
</feature>
<dbReference type="GO" id="GO:0015074">
    <property type="term" value="P:DNA integration"/>
    <property type="evidence" value="ECO:0007669"/>
    <property type="project" value="InterPro"/>
</dbReference>
<name>A0A388M6Q5_CHABU</name>
<dbReference type="SUPFAM" id="SSF53098">
    <property type="entry name" value="Ribonuclease H-like"/>
    <property type="match status" value="1"/>
</dbReference>
<dbReference type="InterPro" id="IPR000477">
    <property type="entry name" value="RT_dom"/>
</dbReference>
<dbReference type="SUPFAM" id="SSF54160">
    <property type="entry name" value="Chromo domain-like"/>
    <property type="match status" value="1"/>
</dbReference>
<dbReference type="InterPro" id="IPR001584">
    <property type="entry name" value="Integrase_cat-core"/>
</dbReference>
<evidence type="ECO:0000313" key="20">
    <source>
        <dbReference type="Proteomes" id="UP000265515"/>
    </source>
</evidence>
<keyword evidence="7" id="KW-0347">Helicase</keyword>
<dbReference type="InterPro" id="IPR012337">
    <property type="entry name" value="RNaseH-like_sf"/>
</dbReference>
<dbReference type="Proteomes" id="UP000265515">
    <property type="component" value="Unassembled WGS sequence"/>
</dbReference>
<feature type="domain" description="Integrase catalytic" evidence="18">
    <location>
        <begin position="1384"/>
        <end position="1550"/>
    </location>
</feature>
<dbReference type="EC" id="3.6.4.12" evidence="3"/>
<dbReference type="Pfam" id="PF17855">
    <property type="entry name" value="MCM_lid"/>
    <property type="match status" value="1"/>
</dbReference>
<dbReference type="Pfam" id="PF08284">
    <property type="entry name" value="RVP_2"/>
    <property type="match status" value="1"/>
</dbReference>
<dbReference type="GO" id="GO:0000724">
    <property type="term" value="P:double-strand break repair via homologous recombination"/>
    <property type="evidence" value="ECO:0007669"/>
    <property type="project" value="TreeGrafter"/>
</dbReference>
<protein>
    <recommendedName>
        <fullName evidence="3">DNA helicase</fullName>
        <ecNumber evidence="3">3.6.4.12</ecNumber>
    </recommendedName>
    <alternativeName>
        <fullName evidence="12">Minichromosome maintenance 9</fullName>
    </alternativeName>
</protein>
<dbReference type="InterPro" id="IPR043128">
    <property type="entry name" value="Rev_trsase/Diguanyl_cyclase"/>
</dbReference>
<dbReference type="Gene3D" id="3.40.50.300">
    <property type="entry name" value="P-loop containing nucleotide triphosphate hydrolases"/>
    <property type="match status" value="1"/>
</dbReference>
<feature type="domain" description="Reverse transcriptase" evidence="17">
    <location>
        <begin position="1282"/>
        <end position="1461"/>
    </location>
</feature>
<dbReference type="Pfam" id="PF17207">
    <property type="entry name" value="MCM_OB"/>
    <property type="match status" value="1"/>
</dbReference>
<dbReference type="GO" id="GO:0017116">
    <property type="term" value="F:single-stranded DNA helicase activity"/>
    <property type="evidence" value="ECO:0007669"/>
    <property type="project" value="TreeGrafter"/>
</dbReference>
<evidence type="ECO:0000256" key="14">
    <source>
        <dbReference type="RuleBase" id="RU004070"/>
    </source>
</evidence>
<feature type="region of interest" description="Disordered" evidence="15">
    <location>
        <begin position="555"/>
        <end position="638"/>
    </location>
</feature>
<evidence type="ECO:0000259" key="16">
    <source>
        <dbReference type="PROSITE" id="PS50051"/>
    </source>
</evidence>
<evidence type="ECO:0000256" key="4">
    <source>
        <dbReference type="ARBA" id="ARBA00022741"/>
    </source>
</evidence>
<reference evidence="19 20" key="1">
    <citation type="journal article" date="2018" name="Cell">
        <title>The Chara Genome: Secondary Complexity and Implications for Plant Terrestrialization.</title>
        <authorList>
            <person name="Nishiyama T."/>
            <person name="Sakayama H."/>
            <person name="Vries J.D."/>
            <person name="Buschmann H."/>
            <person name="Saint-Marcoux D."/>
            <person name="Ullrich K.K."/>
            <person name="Haas F.B."/>
            <person name="Vanderstraeten L."/>
            <person name="Becker D."/>
            <person name="Lang D."/>
            <person name="Vosolsobe S."/>
            <person name="Rombauts S."/>
            <person name="Wilhelmsson P.K.I."/>
            <person name="Janitza P."/>
            <person name="Kern R."/>
            <person name="Heyl A."/>
            <person name="Rumpler F."/>
            <person name="Villalobos L.I.A.C."/>
            <person name="Clay J.M."/>
            <person name="Skokan R."/>
            <person name="Toyoda A."/>
            <person name="Suzuki Y."/>
            <person name="Kagoshima H."/>
            <person name="Schijlen E."/>
            <person name="Tajeshwar N."/>
            <person name="Catarino B."/>
            <person name="Hetherington A.J."/>
            <person name="Saltykova A."/>
            <person name="Bonnot C."/>
            <person name="Breuninger H."/>
            <person name="Symeonidi A."/>
            <person name="Radhakrishnan G.V."/>
            <person name="Van Nieuwerburgh F."/>
            <person name="Deforce D."/>
            <person name="Chang C."/>
            <person name="Karol K.G."/>
            <person name="Hedrich R."/>
            <person name="Ulvskov P."/>
            <person name="Glockner G."/>
            <person name="Delwiche C.F."/>
            <person name="Petrasek J."/>
            <person name="Van de Peer Y."/>
            <person name="Friml J."/>
            <person name="Beilby M."/>
            <person name="Dolan L."/>
            <person name="Kohara Y."/>
            <person name="Sugano S."/>
            <person name="Fujiyama A."/>
            <person name="Delaux P.-M."/>
            <person name="Quint M."/>
            <person name="TheiBen G."/>
            <person name="Hagemann M."/>
            <person name="Harholt J."/>
            <person name="Dunand C."/>
            <person name="Zachgo S."/>
            <person name="Langdale J."/>
            <person name="Maumus F."/>
            <person name="Straeten D.V.D."/>
            <person name="Gould S.B."/>
            <person name="Rensing S.A."/>
        </authorList>
    </citation>
    <scope>NUCLEOTIDE SEQUENCE [LARGE SCALE GENOMIC DNA]</scope>
    <source>
        <strain evidence="19 20">S276</strain>
    </source>
</reference>
<dbReference type="InterPro" id="IPR036397">
    <property type="entry name" value="RNaseH_sf"/>
</dbReference>
<dbReference type="GO" id="GO:0003697">
    <property type="term" value="F:single-stranded DNA binding"/>
    <property type="evidence" value="ECO:0007669"/>
    <property type="project" value="TreeGrafter"/>
</dbReference>
<feature type="region of interest" description="Disordered" evidence="15">
    <location>
        <begin position="98"/>
        <end position="131"/>
    </location>
</feature>
<dbReference type="Gramene" id="GBG90268">
    <property type="protein sequence ID" value="GBG90268"/>
    <property type="gene ID" value="CBR_g50446"/>
</dbReference>
<sequence>MMASQRGEDEDGDGGVAVLDSEYVAAFQQYVLRHHGADLDQLLLEEDDSVHYPLHIYYAELFESSPALATLLYLHPRKLLPLFDAAIVEAQNEVYNNNNKRHRHRRRRGGGGDGGGGGGNAAAADEDDEDDDVAGVKENVHARIIMHGSAADCLEVFPRISRIRCKDLARLITVKGTVIRTGTIKVLEAEREYECAKCQHKFLVAPELEQGNVVQLPVQCPSQRTNRCKGTRFKLVEGSVRRRDYQEVKIQEQVQALGMGSVPRSIPLVLEDDLVDVIKAGDDVAVTGVLLTRWRSVSVEARCDVDLVLKANNLTKLNECKSVVDVSEEMVEQFGEFWKTHAERPMKGRNEILRAICPQVFGLFTVKLAVALTLIGGVPRVDGSGTRIRGESHLLLVGDPGTGKSQFLKYAARLSHRSVMTTGLGSTTAGLTVTARKDGGDWVLEAGALVLGDGGLCCIDEFGGISEADRAAIHEAMEQQTLSVAKAGLVTTLNTRTTVFAVTNPKGSYDPQESLSVNCALSSPLLSRFDIVLVLLDTNDPDWDKVVSGHILAEHSRSGNRRQHHGSGNNTSNCGNPHSSFPGEEGEEEQREEEEEDEEEEEGGDGRGGGGGLGKKKRKRKRRGGSAPSSSSSSPSASASLWTIDRLRSYICYIRSAFQPVLTDEAEVVISGYYQLQRRDAARNAARTTIRLLESLIRLAHAHARLMFRNEVTRVDAVMAIFCVESSMTTSAILHDGGDALHSAFQTDPDSWYAAQEAIILERLGLRCGKQGDLYYDLDDDNDGGGGGGFGGGGEEEIANDELGGKESAARWKRRRPDIDDDDGGGYGGGGGGGGGGGEKVKTAAGGRTANWGGDGGACDGRGKGASSFGLDGGQRSVGALGMPGQLAKESIAEYRQRFQAQLALIEAEEQCQAAAEAAHLQAEAAAAAEKQRLQAEDDANALARRKEAQDLLQRHEATSVDKLKFWHFEPSEDHDDATPEEKHKEFLSKLVTRLPHCNVLKAQLRDYLHTAIPAPLMDAGVEVVDLHDYVVKIDHEFKTTVQRHRYAIVVHTHSIGEATCNALIDCGATRNYISQAFMVHVGLGPRVWRKSQPTLADGHTHKSIDRCIDFVPVYFTLHASEAVSFDILDTQFDMILCMSWLRSEDHPMNFYRRTVHVHDRNEVLVLCTVPPPHPSISCHVVSATSIRASITRDDIEEMGVCFLHARLPHDISSTDASTDARIAELLDAYGDVFETPHGVVPDRPIRHEIILEVGAASPRGCIYRMSEEELSVLRAQLDDLFEKGWIRPSSSPYDAPVLFVRKKNKDLRLCINYRKLNAQTVKNVGPLSRIDGLLERLGGAKFFSKLDLKSGYHQLESRQEDRYKTAFKTRYGHFKWLVMPFGLTNAPTTFQAAMTMEFRHMLDRFVLIYLDDILVYSRSLDEHVEHLRTVLERLQQAKYKANRDKCKFKRQELEYLGYFVTLQGIRSLADKIEAIRESGTKMKPSSARHPQTDGQTQRALQTAQMMLRTLIRPDQKDWVDHLLDIKFAYNTPLHPTISVTPFELHHGGRKGRFSADLLLPRTTEIDAACSPASARKYRELPTQARANMQKAQVRMQQQANSSRVPCPIHAGDLVWVSAEDFALKQDVSRKLLPKWFGPWTVLSAAGDEPYGPSFVIYIPPHLPVHPVFHASKLATYTPAKSDDFLGRQLQDLPSMDGHQEVDRITTDRKYGSKPRHYKVTFKAYDPNDTRWISGADLKASAPLIYAHYERQRLAKEASRPAPPTRTLVPPSDRQLRPHRCPLQIALPLGWSSSEGDSEALI</sequence>
<feature type="compositionally biased region" description="Basic residues" evidence="15">
    <location>
        <begin position="99"/>
        <end position="109"/>
    </location>
</feature>
<dbReference type="InterPro" id="IPR056924">
    <property type="entry name" value="SH3_Tf2-1"/>
</dbReference>
<dbReference type="PROSITE" id="PS50051">
    <property type="entry name" value="MCM_2"/>
    <property type="match status" value="1"/>
</dbReference>
<dbReference type="PRINTS" id="PR01657">
    <property type="entry name" value="MCMFAMILY"/>
</dbReference>
<keyword evidence="4 14" id="KW-0547">Nucleotide-binding</keyword>
<dbReference type="CDD" id="cd00303">
    <property type="entry name" value="retropepsin_like"/>
    <property type="match status" value="1"/>
</dbReference>
<organism evidence="19 20">
    <name type="scientific">Chara braunii</name>
    <name type="common">Braun's stonewort</name>
    <dbReference type="NCBI Taxonomy" id="69332"/>
    <lineage>
        <taxon>Eukaryota</taxon>
        <taxon>Viridiplantae</taxon>
        <taxon>Streptophyta</taxon>
        <taxon>Charophyceae</taxon>
        <taxon>Charales</taxon>
        <taxon>Characeae</taxon>
        <taxon>Chara</taxon>
    </lineage>
</organism>
<dbReference type="STRING" id="69332.A0A388M6Q5"/>
<evidence type="ECO:0000256" key="1">
    <source>
        <dbReference type="ARBA" id="ARBA00004123"/>
    </source>
</evidence>
<dbReference type="OrthoDB" id="271325at2759"/>
<dbReference type="PANTHER" id="PTHR11630">
    <property type="entry name" value="DNA REPLICATION LICENSING FACTOR MCM FAMILY MEMBER"/>
    <property type="match status" value="1"/>
</dbReference>
<keyword evidence="6" id="KW-0378">Hydrolase</keyword>
<evidence type="ECO:0000256" key="3">
    <source>
        <dbReference type="ARBA" id="ARBA00012551"/>
    </source>
</evidence>
<evidence type="ECO:0000256" key="2">
    <source>
        <dbReference type="ARBA" id="ARBA00008010"/>
    </source>
</evidence>
<dbReference type="GO" id="GO:0042555">
    <property type="term" value="C:MCM complex"/>
    <property type="evidence" value="ECO:0007669"/>
    <property type="project" value="TreeGrafter"/>
</dbReference>
<dbReference type="Pfam" id="PF00078">
    <property type="entry name" value="RVT_1"/>
    <property type="match status" value="1"/>
</dbReference>
<evidence type="ECO:0000259" key="18">
    <source>
        <dbReference type="PROSITE" id="PS50994"/>
    </source>
</evidence>
<keyword evidence="5" id="KW-0227">DNA damage</keyword>
<dbReference type="InterPro" id="IPR027417">
    <property type="entry name" value="P-loop_NTPase"/>
</dbReference>
<dbReference type="InterPro" id="IPR033762">
    <property type="entry name" value="MCM_OB"/>
</dbReference>
<evidence type="ECO:0000256" key="9">
    <source>
        <dbReference type="ARBA" id="ARBA00023125"/>
    </source>
</evidence>
<dbReference type="Gene3D" id="3.10.10.10">
    <property type="entry name" value="HIV Type 1 Reverse Transcriptase, subunit A, domain 1"/>
    <property type="match status" value="1"/>
</dbReference>
<evidence type="ECO:0000256" key="15">
    <source>
        <dbReference type="SAM" id="MobiDB-lite"/>
    </source>
</evidence>
<feature type="region of interest" description="Disordered" evidence="15">
    <location>
        <begin position="1755"/>
        <end position="1776"/>
    </location>
</feature>
<comment type="similarity">
    <text evidence="2 14">Belongs to the MCM family.</text>
</comment>
<keyword evidence="10" id="KW-0234">DNA repair</keyword>
<evidence type="ECO:0000256" key="12">
    <source>
        <dbReference type="ARBA" id="ARBA00042301"/>
    </source>
</evidence>
<dbReference type="PANTHER" id="PTHR11630:SF48">
    <property type="entry name" value="DNA HELICASE MCM9"/>
    <property type="match status" value="1"/>
</dbReference>
<keyword evidence="9 14" id="KW-0238">DNA-binding</keyword>
<dbReference type="Gene3D" id="2.40.50.140">
    <property type="entry name" value="Nucleic acid-binding proteins"/>
    <property type="match status" value="1"/>
</dbReference>
<feature type="compositionally biased region" description="Basic residues" evidence="15">
    <location>
        <begin position="614"/>
        <end position="624"/>
    </location>
</feature>
<dbReference type="SUPFAM" id="SSF52540">
    <property type="entry name" value="P-loop containing nucleoside triphosphate hydrolases"/>
    <property type="match status" value="1"/>
</dbReference>
<dbReference type="InterPro" id="IPR041562">
    <property type="entry name" value="MCM_lid"/>
</dbReference>
<evidence type="ECO:0000256" key="6">
    <source>
        <dbReference type="ARBA" id="ARBA00022801"/>
    </source>
</evidence>
<dbReference type="Gene3D" id="3.30.70.270">
    <property type="match status" value="1"/>
</dbReference>
<evidence type="ECO:0000256" key="13">
    <source>
        <dbReference type="ARBA" id="ARBA00047995"/>
    </source>
</evidence>
<gene>
    <name evidence="19" type="ORF">CBR_g50446</name>
</gene>
<dbReference type="Pfam" id="PF00493">
    <property type="entry name" value="MCM"/>
    <property type="match status" value="1"/>
</dbReference>
<dbReference type="SUPFAM" id="SSF50249">
    <property type="entry name" value="Nucleic acid-binding proteins"/>
    <property type="match status" value="1"/>
</dbReference>
<dbReference type="InterPro" id="IPR012340">
    <property type="entry name" value="NA-bd_OB-fold"/>
</dbReference>
<dbReference type="GO" id="GO:0016787">
    <property type="term" value="F:hydrolase activity"/>
    <property type="evidence" value="ECO:0007669"/>
    <property type="project" value="UniProtKB-KW"/>
</dbReference>
<keyword evidence="8 14" id="KW-0067">ATP-binding</keyword>
<keyword evidence="11" id="KW-0539">Nucleus</keyword>
<dbReference type="Gene3D" id="3.30.420.10">
    <property type="entry name" value="Ribonuclease H-like superfamily/Ribonuclease H"/>
    <property type="match status" value="1"/>
</dbReference>
<feature type="region of interest" description="Disordered" evidence="15">
    <location>
        <begin position="786"/>
        <end position="858"/>
    </location>
</feature>
<accession>A0A388M6Q5</accession>
<comment type="subcellular location">
    <subcellularLocation>
        <location evidence="1">Nucleus</location>
    </subcellularLocation>
</comment>
<dbReference type="Pfam" id="PF26066">
    <property type="entry name" value="MCM9_N"/>
    <property type="match status" value="1"/>
</dbReference>
<proteinExistence type="inferred from homology"/>
<comment type="catalytic activity">
    <reaction evidence="13">
        <text>ATP + H2O = ADP + phosphate + H(+)</text>
        <dbReference type="Rhea" id="RHEA:13065"/>
        <dbReference type="ChEBI" id="CHEBI:15377"/>
        <dbReference type="ChEBI" id="CHEBI:15378"/>
        <dbReference type="ChEBI" id="CHEBI:30616"/>
        <dbReference type="ChEBI" id="CHEBI:43474"/>
        <dbReference type="ChEBI" id="CHEBI:456216"/>
        <dbReference type="EC" id="3.6.4.12"/>
    </reaction>
</comment>
<comment type="caution">
    <text evidence="19">The sequence shown here is derived from an EMBL/GenBank/DDBJ whole genome shotgun (WGS) entry which is preliminary data.</text>
</comment>
<evidence type="ECO:0000256" key="10">
    <source>
        <dbReference type="ARBA" id="ARBA00023204"/>
    </source>
</evidence>
<dbReference type="EMBL" id="BFEA01000800">
    <property type="protein sequence ID" value="GBG90268.1"/>
    <property type="molecule type" value="Genomic_DNA"/>
</dbReference>
<feature type="compositionally biased region" description="Acidic residues" evidence="15">
    <location>
        <begin position="584"/>
        <end position="603"/>
    </location>
</feature>
<dbReference type="PROSITE" id="PS50878">
    <property type="entry name" value="RT_POL"/>
    <property type="match status" value="1"/>
</dbReference>
<dbReference type="Gene3D" id="2.20.28.10">
    <property type="match status" value="1"/>
</dbReference>
<dbReference type="InterPro" id="IPR031327">
    <property type="entry name" value="MCM"/>
</dbReference>
<feature type="compositionally biased region" description="Low complexity" evidence="15">
    <location>
        <begin position="625"/>
        <end position="638"/>
    </location>
</feature>
<dbReference type="InterPro" id="IPR058768">
    <property type="entry name" value="MCM9_N"/>
</dbReference>
<dbReference type="CDD" id="cd01647">
    <property type="entry name" value="RT_LTR"/>
    <property type="match status" value="1"/>
</dbReference>
<dbReference type="InterPro" id="IPR003593">
    <property type="entry name" value="AAA+_ATPase"/>
</dbReference>
<keyword evidence="20" id="KW-1185">Reference proteome</keyword>
<evidence type="ECO:0000256" key="11">
    <source>
        <dbReference type="ARBA" id="ARBA00023242"/>
    </source>
</evidence>
<dbReference type="InterPro" id="IPR018247">
    <property type="entry name" value="EF_Hand_1_Ca_BS"/>
</dbReference>
<feature type="compositionally biased region" description="Gly residues" evidence="15">
    <location>
        <begin position="111"/>
        <end position="120"/>
    </location>
</feature>
<dbReference type="GO" id="GO:0005634">
    <property type="term" value="C:nucleus"/>
    <property type="evidence" value="ECO:0007669"/>
    <property type="project" value="UniProtKB-SubCell"/>
</dbReference>
<dbReference type="GO" id="GO:0005524">
    <property type="term" value="F:ATP binding"/>
    <property type="evidence" value="ECO:0007669"/>
    <property type="project" value="UniProtKB-KW"/>
</dbReference>
<evidence type="ECO:0000256" key="7">
    <source>
        <dbReference type="ARBA" id="ARBA00022806"/>
    </source>
</evidence>
<dbReference type="SMART" id="SM00350">
    <property type="entry name" value="MCM"/>
    <property type="match status" value="1"/>
</dbReference>
<dbReference type="SUPFAM" id="SSF56672">
    <property type="entry name" value="DNA/RNA polymerases"/>
    <property type="match status" value="1"/>
</dbReference>